<gene>
    <name evidence="2" type="ORF">IPOD504_LOCUS2279</name>
</gene>
<dbReference type="EMBL" id="OW152824">
    <property type="protein sequence ID" value="CAH2040098.1"/>
    <property type="molecule type" value="Genomic_DNA"/>
</dbReference>
<protein>
    <submittedName>
        <fullName evidence="2">Uncharacterized protein</fullName>
    </submittedName>
</protein>
<dbReference type="Proteomes" id="UP000837857">
    <property type="component" value="Chromosome 12"/>
</dbReference>
<name>A0ABN8HT73_9NEOP</name>
<keyword evidence="3" id="KW-1185">Reference proteome</keyword>
<proteinExistence type="predicted"/>
<evidence type="ECO:0000313" key="3">
    <source>
        <dbReference type="Proteomes" id="UP000837857"/>
    </source>
</evidence>
<evidence type="ECO:0000313" key="2">
    <source>
        <dbReference type="EMBL" id="CAH2040098.1"/>
    </source>
</evidence>
<feature type="non-terminal residue" evidence="2">
    <location>
        <position position="103"/>
    </location>
</feature>
<sequence length="103" mass="11254">MASCGGDFDALNDAAGHSASVRSFRGAINNSGTIGVGGQKSIESIEMQIGGPGSTWRAFICRLNNSMAQTRREKEVRRWRCRKRSGWRQNENVADKASHAGNR</sequence>
<organism evidence="2 3">
    <name type="scientific">Iphiclides podalirius</name>
    <name type="common">scarce swallowtail</name>
    <dbReference type="NCBI Taxonomy" id="110791"/>
    <lineage>
        <taxon>Eukaryota</taxon>
        <taxon>Metazoa</taxon>
        <taxon>Ecdysozoa</taxon>
        <taxon>Arthropoda</taxon>
        <taxon>Hexapoda</taxon>
        <taxon>Insecta</taxon>
        <taxon>Pterygota</taxon>
        <taxon>Neoptera</taxon>
        <taxon>Endopterygota</taxon>
        <taxon>Lepidoptera</taxon>
        <taxon>Glossata</taxon>
        <taxon>Ditrysia</taxon>
        <taxon>Papilionoidea</taxon>
        <taxon>Papilionidae</taxon>
        <taxon>Papilioninae</taxon>
        <taxon>Iphiclides</taxon>
    </lineage>
</organism>
<feature type="region of interest" description="Disordered" evidence="1">
    <location>
        <begin position="84"/>
        <end position="103"/>
    </location>
</feature>
<feature type="compositionally biased region" description="Basic and acidic residues" evidence="1">
    <location>
        <begin position="93"/>
        <end position="103"/>
    </location>
</feature>
<reference evidence="2" key="1">
    <citation type="submission" date="2022-03" db="EMBL/GenBank/DDBJ databases">
        <authorList>
            <person name="Martin H S."/>
        </authorList>
    </citation>
    <scope>NUCLEOTIDE SEQUENCE</scope>
</reference>
<accession>A0ABN8HT73</accession>
<evidence type="ECO:0000256" key="1">
    <source>
        <dbReference type="SAM" id="MobiDB-lite"/>
    </source>
</evidence>